<dbReference type="NCBIfam" id="TIGR01430">
    <property type="entry name" value="aden_deam"/>
    <property type="match status" value="1"/>
</dbReference>
<dbReference type="EC" id="3.5.4.4" evidence="3"/>
<evidence type="ECO:0000313" key="8">
    <source>
        <dbReference type="EMBL" id="MCT7399415.1"/>
    </source>
</evidence>
<dbReference type="EMBL" id="JAODBU010000009">
    <property type="protein sequence ID" value="MCT7399415.1"/>
    <property type="molecule type" value="Genomic_DNA"/>
</dbReference>
<protein>
    <recommendedName>
        <fullName evidence="3">adenosine deaminase</fullName>
        <ecNumber evidence="3">3.5.4.4</ecNumber>
    </recommendedName>
</protein>
<sequence length="330" mass="37373">MKKRYIELHLHLDGAITPDIAKDLAALQKIKLPYKDERELEKALMVSKDCRSLNEFLECFKLPCSLLQTKEGIARAVYLVQENIKRQGVVYAEIRFAPQLHMDKGLTMREVIESALDGLKKSDLKCNLILCCMRMADNKEQNLETVKLAKEYLINEESNKDYGVVALDLAGAEALYKTEQFIDVFKLATELNVPFTIHAGEADGAESVKKAVQFGAKRIGHGVRSVENLALMKALSEKKICLEMCPTSNLQTKAIEKIEDFPIREFMKLGIPVTINTDDMAICGTDMGHEMNLIRNKFDITDNEESEIYANAVRYSFAKNKIKKQLMEVQ</sequence>
<accession>A0ABT2M1L4</accession>
<dbReference type="InterPro" id="IPR006330">
    <property type="entry name" value="Ado/ade_deaminase"/>
</dbReference>
<dbReference type="Gene3D" id="3.20.20.140">
    <property type="entry name" value="Metal-dependent hydrolases"/>
    <property type="match status" value="1"/>
</dbReference>
<name>A0ABT2M1L4_9FIRM</name>
<keyword evidence="6" id="KW-0862">Zinc</keyword>
<evidence type="ECO:0000256" key="1">
    <source>
        <dbReference type="ARBA" id="ARBA00001947"/>
    </source>
</evidence>
<feature type="domain" description="Adenosine deaminase" evidence="7">
    <location>
        <begin position="6"/>
        <end position="328"/>
    </location>
</feature>
<organism evidence="8 9">
    <name type="scientific">Eubacterium album</name>
    <dbReference type="NCBI Taxonomy" id="2978477"/>
    <lineage>
        <taxon>Bacteria</taxon>
        <taxon>Bacillati</taxon>
        <taxon>Bacillota</taxon>
        <taxon>Clostridia</taxon>
        <taxon>Eubacteriales</taxon>
        <taxon>Eubacteriaceae</taxon>
        <taxon>Eubacterium</taxon>
    </lineage>
</organism>
<dbReference type="PANTHER" id="PTHR11409">
    <property type="entry name" value="ADENOSINE DEAMINASE"/>
    <property type="match status" value="1"/>
</dbReference>
<comment type="cofactor">
    <cofactor evidence="1">
        <name>Zn(2+)</name>
        <dbReference type="ChEBI" id="CHEBI:29105"/>
    </cofactor>
</comment>
<reference evidence="8" key="1">
    <citation type="submission" date="2022-09" db="EMBL/GenBank/DDBJ databases">
        <title>Eubacterium sp. LFL-14 isolated from human feces.</title>
        <authorList>
            <person name="Liu F."/>
        </authorList>
    </citation>
    <scope>NUCLEOTIDE SEQUENCE</scope>
    <source>
        <strain evidence="8">LFL-14</strain>
    </source>
</reference>
<evidence type="ECO:0000256" key="4">
    <source>
        <dbReference type="ARBA" id="ARBA00022723"/>
    </source>
</evidence>
<dbReference type="RefSeq" id="WP_260978846.1">
    <property type="nucleotide sequence ID" value="NZ_JAODBU010000009.1"/>
</dbReference>
<keyword evidence="4" id="KW-0479">Metal-binding</keyword>
<dbReference type="SUPFAM" id="SSF51556">
    <property type="entry name" value="Metallo-dependent hydrolases"/>
    <property type="match status" value="1"/>
</dbReference>
<dbReference type="Proteomes" id="UP001431199">
    <property type="component" value="Unassembled WGS sequence"/>
</dbReference>
<comment type="caution">
    <text evidence="8">The sequence shown here is derived from an EMBL/GenBank/DDBJ whole genome shotgun (WGS) entry which is preliminary data.</text>
</comment>
<dbReference type="InterPro" id="IPR032466">
    <property type="entry name" value="Metal_Hydrolase"/>
</dbReference>
<dbReference type="Pfam" id="PF00962">
    <property type="entry name" value="A_deaminase"/>
    <property type="match status" value="1"/>
</dbReference>
<evidence type="ECO:0000313" key="9">
    <source>
        <dbReference type="Proteomes" id="UP001431199"/>
    </source>
</evidence>
<proteinExistence type="inferred from homology"/>
<comment type="similarity">
    <text evidence="2">Belongs to the metallo-dependent hydrolases superfamily. Adenosine and AMP deaminases family.</text>
</comment>
<evidence type="ECO:0000256" key="5">
    <source>
        <dbReference type="ARBA" id="ARBA00022801"/>
    </source>
</evidence>
<dbReference type="GO" id="GO:0016787">
    <property type="term" value="F:hydrolase activity"/>
    <property type="evidence" value="ECO:0007669"/>
    <property type="project" value="UniProtKB-KW"/>
</dbReference>
<evidence type="ECO:0000256" key="3">
    <source>
        <dbReference type="ARBA" id="ARBA00012784"/>
    </source>
</evidence>
<keyword evidence="5 8" id="KW-0378">Hydrolase</keyword>
<keyword evidence="9" id="KW-1185">Reference proteome</keyword>
<dbReference type="PANTHER" id="PTHR11409:SF43">
    <property type="entry name" value="ADENOSINE DEAMINASE"/>
    <property type="match status" value="1"/>
</dbReference>
<dbReference type="InterPro" id="IPR001365">
    <property type="entry name" value="A_deaminase_dom"/>
</dbReference>
<evidence type="ECO:0000259" key="7">
    <source>
        <dbReference type="Pfam" id="PF00962"/>
    </source>
</evidence>
<evidence type="ECO:0000256" key="2">
    <source>
        <dbReference type="ARBA" id="ARBA00006676"/>
    </source>
</evidence>
<gene>
    <name evidence="8" type="primary">add</name>
    <name evidence="8" type="ORF">N5B56_10015</name>
</gene>
<evidence type="ECO:0000256" key="6">
    <source>
        <dbReference type="ARBA" id="ARBA00022833"/>
    </source>
</evidence>